<dbReference type="OrthoDB" id="4557756at2"/>
<feature type="compositionally biased region" description="Low complexity" evidence="1">
    <location>
        <begin position="34"/>
        <end position="89"/>
    </location>
</feature>
<reference evidence="4" key="1">
    <citation type="submission" date="2016-10" db="EMBL/GenBank/DDBJ databases">
        <authorList>
            <person name="Varghese N."/>
            <person name="Submissions S."/>
        </authorList>
    </citation>
    <scope>NUCLEOTIDE SEQUENCE [LARGE SCALE GENOMIC DNA]</scope>
    <source>
        <strain evidence="4">DSM 44675</strain>
    </source>
</reference>
<feature type="transmembrane region" description="Helical" evidence="2">
    <location>
        <begin position="152"/>
        <end position="176"/>
    </location>
</feature>
<feature type="compositionally biased region" description="Pro residues" evidence="1">
    <location>
        <begin position="1"/>
        <end position="33"/>
    </location>
</feature>
<proteinExistence type="predicted"/>
<evidence type="ECO:0000256" key="1">
    <source>
        <dbReference type="SAM" id="MobiDB-lite"/>
    </source>
</evidence>
<evidence type="ECO:0000313" key="3">
    <source>
        <dbReference type="EMBL" id="SEL82527.1"/>
    </source>
</evidence>
<dbReference type="Proteomes" id="UP000198677">
    <property type="component" value="Unassembled WGS sequence"/>
</dbReference>
<sequence length="226" mass="24002">MTNQPPNPPEGTPPPEDQQPEGQQPPYPGPPQDAGPQYPGQQPYQGQPYPGQQYQGQPYPGQQYQGQPYPGQQYQGQPYPGQPYAAQPYPGQPPAQPRNGAGITALVLGIFSVLTVWTIVGGILLGAVAIIVGLVGRSLYKKRQATNGGVSLAGILLGLAGLTISIVLVVVGIGLFNKLGGRDFAECMADAGNNRAAQQRCEDEFRSNLEDKFSVTLEAPTTLPPR</sequence>
<feature type="transmembrane region" description="Helical" evidence="2">
    <location>
        <begin position="106"/>
        <end position="132"/>
    </location>
</feature>
<evidence type="ECO:0000313" key="4">
    <source>
        <dbReference type="Proteomes" id="UP000198677"/>
    </source>
</evidence>
<dbReference type="EMBL" id="FOAW01000015">
    <property type="protein sequence ID" value="SEL82527.1"/>
    <property type="molecule type" value="Genomic_DNA"/>
</dbReference>
<protein>
    <recommendedName>
        <fullName evidence="5">DUF4190 domain-containing protein</fullName>
    </recommendedName>
</protein>
<keyword evidence="2" id="KW-1133">Transmembrane helix</keyword>
<keyword evidence="2" id="KW-0472">Membrane</keyword>
<evidence type="ECO:0000256" key="2">
    <source>
        <dbReference type="SAM" id="Phobius"/>
    </source>
</evidence>
<keyword evidence="4" id="KW-1185">Reference proteome</keyword>
<feature type="region of interest" description="Disordered" evidence="1">
    <location>
        <begin position="1"/>
        <end position="97"/>
    </location>
</feature>
<dbReference type="AlphaFoldDB" id="A0A1H7TFA9"/>
<keyword evidence="2" id="KW-0812">Transmembrane</keyword>
<accession>A0A1H7TFA9</accession>
<organism evidence="3 4">
    <name type="scientific">Rhodococcus maanshanensis</name>
    <dbReference type="NCBI Taxonomy" id="183556"/>
    <lineage>
        <taxon>Bacteria</taxon>
        <taxon>Bacillati</taxon>
        <taxon>Actinomycetota</taxon>
        <taxon>Actinomycetes</taxon>
        <taxon>Mycobacteriales</taxon>
        <taxon>Nocardiaceae</taxon>
        <taxon>Rhodococcus</taxon>
    </lineage>
</organism>
<evidence type="ECO:0008006" key="5">
    <source>
        <dbReference type="Google" id="ProtNLM"/>
    </source>
</evidence>
<name>A0A1H7TFA9_9NOCA</name>
<gene>
    <name evidence="3" type="ORF">SAMN05444583_11585</name>
</gene>
<dbReference type="RefSeq" id="WP_083576585.1">
    <property type="nucleotide sequence ID" value="NZ_FOAW01000015.1"/>
</dbReference>